<name>A0ABY7XH92_9BACL</name>
<sequence length="59" mass="6996">MRNVFVLPDGTEQHFMYPVERDIEIGDRFAAHFSDNSDHILTLTSIVHEEKRILYKLSY</sequence>
<geneLocation type="plasmid" evidence="1 2">
    <name>unnamed1</name>
</geneLocation>
<proteinExistence type="predicted"/>
<accession>A0ABY7XH92</accession>
<organism evidence="1 2">
    <name type="scientific">Paenibacillus urinalis</name>
    <dbReference type="NCBI Taxonomy" id="521520"/>
    <lineage>
        <taxon>Bacteria</taxon>
        <taxon>Bacillati</taxon>
        <taxon>Bacillota</taxon>
        <taxon>Bacilli</taxon>
        <taxon>Bacillales</taxon>
        <taxon>Paenibacillaceae</taxon>
        <taxon>Paenibacillus</taxon>
    </lineage>
</organism>
<dbReference type="RefSeq" id="WP_047913020.1">
    <property type="nucleotide sequence ID" value="NZ_CP118109.1"/>
</dbReference>
<dbReference type="EMBL" id="CP118109">
    <property type="protein sequence ID" value="WDI05211.1"/>
    <property type="molecule type" value="Genomic_DNA"/>
</dbReference>
<reference evidence="1 2" key="1">
    <citation type="submission" date="2023-02" db="EMBL/GenBank/DDBJ databases">
        <title>Pathogen: clinical or host-associated sample.</title>
        <authorList>
            <person name="Hergert J."/>
            <person name="Casey R."/>
            <person name="Wagner J."/>
            <person name="Young E.L."/>
            <person name="Oakeson K.F."/>
        </authorList>
    </citation>
    <scope>NUCLEOTIDE SEQUENCE [LARGE SCALE GENOMIC DNA]</scope>
    <source>
        <strain evidence="1 2">2022CK-00829</strain>
        <plasmid evidence="1 2">unnamed1</plasmid>
    </source>
</reference>
<keyword evidence="1" id="KW-0614">Plasmid</keyword>
<protein>
    <submittedName>
        <fullName evidence="1">Uncharacterized protein</fullName>
    </submittedName>
</protein>
<gene>
    <name evidence="1" type="ORF">PUW25_25725</name>
</gene>
<evidence type="ECO:0000313" key="2">
    <source>
        <dbReference type="Proteomes" id="UP001221519"/>
    </source>
</evidence>
<dbReference type="Proteomes" id="UP001221519">
    <property type="component" value="Plasmid unnamed1"/>
</dbReference>
<evidence type="ECO:0000313" key="1">
    <source>
        <dbReference type="EMBL" id="WDI05211.1"/>
    </source>
</evidence>
<keyword evidence="2" id="KW-1185">Reference proteome</keyword>